<evidence type="ECO:0000313" key="2">
    <source>
        <dbReference type="Proteomes" id="UP000266644"/>
    </source>
</evidence>
<dbReference type="Proteomes" id="UP000266644">
    <property type="component" value="Unassembled WGS sequence"/>
</dbReference>
<protein>
    <submittedName>
        <fullName evidence="1">Uncharacterized protein</fullName>
    </submittedName>
</protein>
<reference evidence="1 2" key="1">
    <citation type="submission" date="2018-08" db="EMBL/GenBank/DDBJ databases">
        <title>A genome reference for cultivated species of the human gut microbiota.</title>
        <authorList>
            <person name="Zou Y."/>
            <person name="Xue W."/>
            <person name="Luo G."/>
        </authorList>
    </citation>
    <scope>NUCLEOTIDE SEQUENCE [LARGE SCALE GENOMIC DNA]</scope>
    <source>
        <strain evidence="1 2">AM18-6</strain>
    </source>
</reference>
<organism evidence="1 2">
    <name type="scientific">Bacteroides fragilis</name>
    <dbReference type="NCBI Taxonomy" id="817"/>
    <lineage>
        <taxon>Bacteria</taxon>
        <taxon>Pseudomonadati</taxon>
        <taxon>Bacteroidota</taxon>
        <taxon>Bacteroidia</taxon>
        <taxon>Bacteroidales</taxon>
        <taxon>Bacteroidaceae</taxon>
        <taxon>Bacteroides</taxon>
    </lineage>
</organism>
<proteinExistence type="predicted"/>
<sequence length="75" mass="8976">MVDNQWSVQHSRLKTAGGRWKIRVEDKGLKNTIFHPVIYLIIRVINAKRWKMEDRNAFFGFFFKFGDKFSFTHGI</sequence>
<comment type="caution">
    <text evidence="1">The sequence shown here is derived from an EMBL/GenBank/DDBJ whole genome shotgun (WGS) entry which is preliminary data.</text>
</comment>
<dbReference type="AlphaFoldDB" id="A0A396BXW7"/>
<evidence type="ECO:0000313" key="1">
    <source>
        <dbReference type="EMBL" id="RHH12166.1"/>
    </source>
</evidence>
<name>A0A396BXW7_BACFG</name>
<gene>
    <name evidence="1" type="ORF">DW228_08660</name>
</gene>
<accession>A0A396BXW7</accession>
<dbReference type="EMBL" id="QRJE01000012">
    <property type="protein sequence ID" value="RHH12166.1"/>
    <property type="molecule type" value="Genomic_DNA"/>
</dbReference>